<feature type="domain" description="Fungal-type protein kinase" evidence="1">
    <location>
        <begin position="16"/>
        <end position="89"/>
    </location>
</feature>
<reference evidence="2 3" key="1">
    <citation type="submission" date="2014-04" db="EMBL/GenBank/DDBJ databases">
        <title>Evolutionary Origins and Diversification of the Mycorrhizal Mutualists.</title>
        <authorList>
            <consortium name="DOE Joint Genome Institute"/>
            <consortium name="Mycorrhizal Genomics Consortium"/>
            <person name="Kohler A."/>
            <person name="Kuo A."/>
            <person name="Nagy L.G."/>
            <person name="Floudas D."/>
            <person name="Copeland A."/>
            <person name="Barry K.W."/>
            <person name="Cichocki N."/>
            <person name="Veneault-Fourrey C."/>
            <person name="LaButti K."/>
            <person name="Lindquist E.A."/>
            <person name="Lipzen A."/>
            <person name="Lundell T."/>
            <person name="Morin E."/>
            <person name="Murat C."/>
            <person name="Riley R."/>
            <person name="Ohm R."/>
            <person name="Sun H."/>
            <person name="Tunlid A."/>
            <person name="Henrissat B."/>
            <person name="Grigoriev I.V."/>
            <person name="Hibbett D.S."/>
            <person name="Martin F."/>
        </authorList>
    </citation>
    <scope>NUCLEOTIDE SEQUENCE [LARGE SCALE GENOMIC DNA]</scope>
    <source>
        <strain evidence="2 3">MD-312</strain>
    </source>
</reference>
<evidence type="ECO:0000313" key="3">
    <source>
        <dbReference type="Proteomes" id="UP000053820"/>
    </source>
</evidence>
<gene>
    <name evidence="2" type="ORF">HYDPIDRAFT_169340</name>
</gene>
<dbReference type="Proteomes" id="UP000053820">
    <property type="component" value="Unassembled WGS sequence"/>
</dbReference>
<dbReference type="InterPro" id="IPR040976">
    <property type="entry name" value="Pkinase_fungal"/>
</dbReference>
<evidence type="ECO:0000313" key="2">
    <source>
        <dbReference type="EMBL" id="KIJ61939.1"/>
    </source>
</evidence>
<sequence length="125" mass="13979">MPASTNDPISIMRANNIIKVIFSSRGLVGCSTICYFIQWNNKDFIIKDYWVLGDDGSVKNEMGMLGRIKGIPGVPELINSWIVKIETGTPNKTSAYCLPSMQDFKHKLVQALQDILSIQEQAVMK</sequence>
<keyword evidence="3" id="KW-1185">Reference proteome</keyword>
<dbReference type="OrthoDB" id="2681190at2759"/>
<dbReference type="Pfam" id="PF17667">
    <property type="entry name" value="Pkinase_fungal"/>
    <property type="match status" value="1"/>
</dbReference>
<organism evidence="2 3">
    <name type="scientific">Hydnomerulius pinastri MD-312</name>
    <dbReference type="NCBI Taxonomy" id="994086"/>
    <lineage>
        <taxon>Eukaryota</taxon>
        <taxon>Fungi</taxon>
        <taxon>Dikarya</taxon>
        <taxon>Basidiomycota</taxon>
        <taxon>Agaricomycotina</taxon>
        <taxon>Agaricomycetes</taxon>
        <taxon>Agaricomycetidae</taxon>
        <taxon>Boletales</taxon>
        <taxon>Boletales incertae sedis</taxon>
        <taxon>Leucogyrophana</taxon>
    </lineage>
</organism>
<dbReference type="EMBL" id="KN839858">
    <property type="protein sequence ID" value="KIJ61939.1"/>
    <property type="molecule type" value="Genomic_DNA"/>
</dbReference>
<name>A0A0C9V8C4_9AGAM</name>
<proteinExistence type="predicted"/>
<protein>
    <recommendedName>
        <fullName evidence="1">Fungal-type protein kinase domain-containing protein</fullName>
    </recommendedName>
</protein>
<accession>A0A0C9V8C4</accession>
<evidence type="ECO:0000259" key="1">
    <source>
        <dbReference type="Pfam" id="PF17667"/>
    </source>
</evidence>
<dbReference type="AlphaFoldDB" id="A0A0C9V8C4"/>
<dbReference type="HOGENOM" id="CLU_1992926_0_0_1"/>